<name>A0AAV3YHD2_9GAST</name>
<reference evidence="1 2" key="1">
    <citation type="journal article" date="2021" name="Elife">
        <title>Chloroplast acquisition without the gene transfer in kleptoplastic sea slugs, Plakobranchus ocellatus.</title>
        <authorList>
            <person name="Maeda T."/>
            <person name="Takahashi S."/>
            <person name="Yoshida T."/>
            <person name="Shimamura S."/>
            <person name="Takaki Y."/>
            <person name="Nagai Y."/>
            <person name="Toyoda A."/>
            <person name="Suzuki Y."/>
            <person name="Arimoto A."/>
            <person name="Ishii H."/>
            <person name="Satoh N."/>
            <person name="Nishiyama T."/>
            <person name="Hasebe M."/>
            <person name="Maruyama T."/>
            <person name="Minagawa J."/>
            <person name="Obokata J."/>
            <person name="Shigenobu S."/>
        </authorList>
    </citation>
    <scope>NUCLEOTIDE SEQUENCE [LARGE SCALE GENOMIC DNA]</scope>
</reference>
<organism evidence="1 2">
    <name type="scientific">Plakobranchus ocellatus</name>
    <dbReference type="NCBI Taxonomy" id="259542"/>
    <lineage>
        <taxon>Eukaryota</taxon>
        <taxon>Metazoa</taxon>
        <taxon>Spiralia</taxon>
        <taxon>Lophotrochozoa</taxon>
        <taxon>Mollusca</taxon>
        <taxon>Gastropoda</taxon>
        <taxon>Heterobranchia</taxon>
        <taxon>Euthyneura</taxon>
        <taxon>Panpulmonata</taxon>
        <taxon>Sacoglossa</taxon>
        <taxon>Placobranchoidea</taxon>
        <taxon>Plakobranchidae</taxon>
        <taxon>Plakobranchus</taxon>
    </lineage>
</organism>
<accession>A0AAV3YHD2</accession>
<keyword evidence="2" id="KW-1185">Reference proteome</keyword>
<gene>
    <name evidence="1" type="ORF">PoB_000805300</name>
</gene>
<dbReference type="EMBL" id="BLXT01000945">
    <property type="protein sequence ID" value="GFN81547.1"/>
    <property type="molecule type" value="Genomic_DNA"/>
</dbReference>
<proteinExistence type="predicted"/>
<evidence type="ECO:0000313" key="2">
    <source>
        <dbReference type="Proteomes" id="UP000735302"/>
    </source>
</evidence>
<comment type="caution">
    <text evidence="1">The sequence shown here is derived from an EMBL/GenBank/DDBJ whole genome shotgun (WGS) entry which is preliminary data.</text>
</comment>
<dbReference type="AlphaFoldDB" id="A0AAV3YHD2"/>
<sequence length="116" mass="12226">MCETLNISVRPVGMGDHASDILISRTGMGDHARDILGSPSGFARLASEILVSPLGEGDPARNILFSPAGDASRPSKFTFPSSPIAAMGLMDLGLAHNYLVAQGKQQEKTIVNIVSY</sequence>
<protein>
    <submittedName>
        <fullName evidence="1">Uncharacterized protein</fullName>
    </submittedName>
</protein>
<evidence type="ECO:0000313" key="1">
    <source>
        <dbReference type="EMBL" id="GFN81547.1"/>
    </source>
</evidence>
<dbReference type="Proteomes" id="UP000735302">
    <property type="component" value="Unassembled WGS sequence"/>
</dbReference>